<dbReference type="InterPro" id="IPR008969">
    <property type="entry name" value="CarboxyPept-like_regulatory"/>
</dbReference>
<dbReference type="SMART" id="SM00327">
    <property type="entry name" value="VWA"/>
    <property type="match status" value="1"/>
</dbReference>
<sequence>MLFFQDLWNRVDALHLISRLKTCAMRKYLFLLLTGLIILGISTPDWAQSQHKIEGTVTAYNTKTPLAGAIVQLAVPATKQVKITTDKKGQFSLSFDGRQATLYISLTGYKTDTLLVSADQKAKLNIRLKPVPATADDIKLKNIKQRLVMEEREKADAPAPAINEVVVTGYASKKDVRRISGVNSPAIYGSRVMNYTPSAGTNDYQTEDYSPINENIFHAVTDQPLSTFSIDVDRASYSNIRRFLNNGDMPPADAVRVEEMINYFDYKYANPTTDAPVAIHTDMAVCPWNTTHQLVRIALKGKDVAKENLPPSNLVFLIDVSGSMSGPQRLPLVKQAFRALTAQLRSVDKVAIVVYAGAAGLVLPSTSGENKTAILDALDKLEAGGSTAGGEGIRLAYKTAAENLLQNGNNRVIIATDGDFNVGPSSDGELQRIIEQEREKGIFLSVLGFGMGNYKDNKLEILADKGNGNYAYIDNFEEARRTFVTEFGGTLFTIAKDVKLQIEFNPKYVQSYRLVGYENRMLQNEDFNNDKKDAGDMGAGHTVTALYEIVPTGKGTGQPLAVDPLKYQLAKQPAGNSSEVLTVKLRYKEPKANTSQLITQVLHWKQQDITAAPEDFRMATAVADFGLLLRNSEHKGNASWDQVLKLAGNARGTDEEGYRAEFIQLVKKAQLISNNHGTK</sequence>
<dbReference type="PANTHER" id="PTHR10579:SF43">
    <property type="entry name" value="ZINC FINGER (C3HC4-TYPE RING FINGER) FAMILY PROTEIN"/>
    <property type="match status" value="1"/>
</dbReference>
<keyword evidence="1" id="KW-0472">Membrane</keyword>
<dbReference type="Pfam" id="PF12034">
    <property type="entry name" value="YfbK_C"/>
    <property type="match status" value="1"/>
</dbReference>
<evidence type="ECO:0000313" key="3">
    <source>
        <dbReference type="EMBL" id="SDG42196.1"/>
    </source>
</evidence>
<name>A0A1G7U3P9_CHIFI</name>
<dbReference type="CDD" id="cd01465">
    <property type="entry name" value="vWA_subgroup"/>
    <property type="match status" value="1"/>
</dbReference>
<accession>A0A1G7U3P9</accession>
<reference evidence="3 4" key="1">
    <citation type="submission" date="2016-10" db="EMBL/GenBank/DDBJ databases">
        <authorList>
            <person name="de Groot N.N."/>
        </authorList>
    </citation>
    <scope>NUCLEOTIDE SEQUENCE [LARGE SCALE GENOMIC DNA]</scope>
    <source>
        <strain evidence="3 4">DSM 527</strain>
    </source>
</reference>
<keyword evidence="1" id="KW-1133">Transmembrane helix</keyword>
<dbReference type="InterPro" id="IPR051266">
    <property type="entry name" value="CLCR"/>
</dbReference>
<dbReference type="InterPro" id="IPR022156">
    <property type="entry name" value="Uncharacterised_YfbK_N"/>
</dbReference>
<organism evidence="3 4">
    <name type="scientific">Chitinophaga filiformis</name>
    <name type="common">Myxococcus filiformis</name>
    <name type="synonym">Flexibacter filiformis</name>
    <dbReference type="NCBI Taxonomy" id="104663"/>
    <lineage>
        <taxon>Bacteria</taxon>
        <taxon>Pseudomonadati</taxon>
        <taxon>Bacteroidota</taxon>
        <taxon>Chitinophagia</taxon>
        <taxon>Chitinophagales</taxon>
        <taxon>Chitinophagaceae</taxon>
        <taxon>Chitinophaga</taxon>
    </lineage>
</organism>
<dbReference type="Gene3D" id="2.60.40.1120">
    <property type="entry name" value="Carboxypeptidase-like, regulatory domain"/>
    <property type="match status" value="1"/>
</dbReference>
<dbReference type="PANTHER" id="PTHR10579">
    <property type="entry name" value="CALCIUM-ACTIVATED CHLORIDE CHANNEL REGULATOR"/>
    <property type="match status" value="1"/>
</dbReference>
<evidence type="ECO:0000313" key="4">
    <source>
        <dbReference type="Proteomes" id="UP000199045"/>
    </source>
</evidence>
<evidence type="ECO:0000256" key="1">
    <source>
        <dbReference type="SAM" id="Phobius"/>
    </source>
</evidence>
<dbReference type="Pfam" id="PF00092">
    <property type="entry name" value="VWA"/>
    <property type="match status" value="1"/>
</dbReference>
<dbReference type="AlphaFoldDB" id="A0A1G7U3P9"/>
<gene>
    <name evidence="3" type="ORF">SAMN04488121_104209</name>
</gene>
<dbReference type="InterPro" id="IPR021908">
    <property type="entry name" value="YfbK_C"/>
</dbReference>
<proteinExistence type="predicted"/>
<feature type="transmembrane region" description="Helical" evidence="1">
    <location>
        <begin position="28"/>
        <end position="47"/>
    </location>
</feature>
<dbReference type="PROSITE" id="PS50234">
    <property type="entry name" value="VWFA"/>
    <property type="match status" value="1"/>
</dbReference>
<dbReference type="Gene3D" id="3.40.50.410">
    <property type="entry name" value="von Willebrand factor, type A domain"/>
    <property type="match status" value="1"/>
</dbReference>
<dbReference type="SUPFAM" id="SSF53300">
    <property type="entry name" value="vWA-like"/>
    <property type="match status" value="1"/>
</dbReference>
<dbReference type="InterPro" id="IPR036465">
    <property type="entry name" value="vWFA_dom_sf"/>
</dbReference>
<feature type="domain" description="VWFA" evidence="2">
    <location>
        <begin position="313"/>
        <end position="487"/>
    </location>
</feature>
<evidence type="ECO:0000259" key="2">
    <source>
        <dbReference type="PROSITE" id="PS50234"/>
    </source>
</evidence>
<dbReference type="Pfam" id="PF13715">
    <property type="entry name" value="CarbopepD_reg_2"/>
    <property type="match status" value="1"/>
</dbReference>
<dbReference type="STRING" id="104663.SAMN04488121_104209"/>
<dbReference type="Pfam" id="PF12450">
    <property type="entry name" value="vWF_A"/>
    <property type="match status" value="1"/>
</dbReference>
<dbReference type="EMBL" id="FNBN01000004">
    <property type="protein sequence ID" value="SDG42196.1"/>
    <property type="molecule type" value="Genomic_DNA"/>
</dbReference>
<keyword evidence="1" id="KW-0812">Transmembrane</keyword>
<dbReference type="Proteomes" id="UP000199045">
    <property type="component" value="Unassembled WGS sequence"/>
</dbReference>
<protein>
    <submittedName>
        <fullName evidence="3">Ca-activated chloride channel family protein</fullName>
    </submittedName>
</protein>
<dbReference type="InterPro" id="IPR002035">
    <property type="entry name" value="VWF_A"/>
</dbReference>
<dbReference type="SUPFAM" id="SSF49464">
    <property type="entry name" value="Carboxypeptidase regulatory domain-like"/>
    <property type="match status" value="1"/>
</dbReference>